<dbReference type="PANTHER" id="PTHR48475">
    <property type="entry name" value="RIBONUCLEASE H"/>
    <property type="match status" value="1"/>
</dbReference>
<evidence type="ECO:0000259" key="1">
    <source>
        <dbReference type="PROSITE" id="PS50994"/>
    </source>
</evidence>
<protein>
    <submittedName>
        <fullName evidence="2">Transposon Ty3-I Gag-Pol polyprotein</fullName>
    </submittedName>
</protein>
<sequence>MIAWSVELSEFNTQYESRGPLKAQCLTDFVAELTPTTAEEPQVWTLHIDGSSNSKGGGAGIILEGPNQVTLEQSLKFSFKVNKNQAEYEALLVGLRLARDLGARRVSCNSDLKLMGFKDFLRELGIKHLPTSVEHPQTNGQAEAANKVILWELKKRLGNAKGHILWAYHCTPQSTTQETPYRLTYGADAMIPVEVRETSHRRQVFNSEQNARELAADLDLVDELRDEAQIHEEACKLRASRRYNTRVRPRSFRVGNLVWRLLGEARKDTSDGKLTPTWGAPFRVTEDLENGAYRLEELNGKPIPQTWNVTHLKFYFS</sequence>
<keyword evidence="3" id="KW-1185">Reference proteome</keyword>
<dbReference type="AlphaFoldDB" id="A0A151SDB3"/>
<dbReference type="GO" id="GO:0004523">
    <property type="term" value="F:RNA-DNA hybrid ribonuclease activity"/>
    <property type="evidence" value="ECO:0007669"/>
    <property type="project" value="InterPro"/>
</dbReference>
<dbReference type="Gene3D" id="3.30.420.10">
    <property type="entry name" value="Ribonuclease H-like superfamily/Ribonuclease H"/>
    <property type="match status" value="1"/>
</dbReference>
<dbReference type="Gramene" id="C.cajan_25295.t">
    <property type="protein sequence ID" value="C.cajan_25295.t"/>
    <property type="gene ID" value="C.cajan_25295"/>
</dbReference>
<dbReference type="InterPro" id="IPR036397">
    <property type="entry name" value="RNaseH_sf"/>
</dbReference>
<reference evidence="2" key="1">
    <citation type="journal article" date="2012" name="Nat. Biotechnol.">
        <title>Draft genome sequence of pigeonpea (Cajanus cajan), an orphan legume crop of resource-poor farmers.</title>
        <authorList>
            <person name="Varshney R.K."/>
            <person name="Chen W."/>
            <person name="Li Y."/>
            <person name="Bharti A.K."/>
            <person name="Saxena R.K."/>
            <person name="Schlueter J.A."/>
            <person name="Donoghue M.T."/>
            <person name="Azam S."/>
            <person name="Fan G."/>
            <person name="Whaley A.M."/>
            <person name="Farmer A.D."/>
            <person name="Sheridan J."/>
            <person name="Iwata A."/>
            <person name="Tuteja R."/>
            <person name="Penmetsa R.V."/>
            <person name="Wu W."/>
            <person name="Upadhyaya H.D."/>
            <person name="Yang S.P."/>
            <person name="Shah T."/>
            <person name="Saxena K.B."/>
            <person name="Michael T."/>
            <person name="McCombie W.R."/>
            <person name="Yang B."/>
            <person name="Zhang G."/>
            <person name="Yang H."/>
            <person name="Wang J."/>
            <person name="Spillane C."/>
            <person name="Cook D.R."/>
            <person name="May G.D."/>
            <person name="Xu X."/>
            <person name="Jackson S.A."/>
        </authorList>
    </citation>
    <scope>NUCLEOTIDE SEQUENCE [LARGE SCALE GENOMIC DNA]</scope>
</reference>
<evidence type="ECO:0000313" key="2">
    <source>
        <dbReference type="EMBL" id="KYP52810.1"/>
    </source>
</evidence>
<name>A0A151SDB3_CAJCA</name>
<dbReference type="PROSITE" id="PS50994">
    <property type="entry name" value="INTEGRASE"/>
    <property type="match status" value="1"/>
</dbReference>
<feature type="domain" description="Integrase catalytic" evidence="1">
    <location>
        <begin position="16"/>
        <end position="200"/>
    </location>
</feature>
<evidence type="ECO:0000313" key="3">
    <source>
        <dbReference type="Proteomes" id="UP000075243"/>
    </source>
</evidence>
<organism evidence="2 3">
    <name type="scientific">Cajanus cajan</name>
    <name type="common">Pigeon pea</name>
    <name type="synonym">Cajanus indicus</name>
    <dbReference type="NCBI Taxonomy" id="3821"/>
    <lineage>
        <taxon>Eukaryota</taxon>
        <taxon>Viridiplantae</taxon>
        <taxon>Streptophyta</taxon>
        <taxon>Embryophyta</taxon>
        <taxon>Tracheophyta</taxon>
        <taxon>Spermatophyta</taxon>
        <taxon>Magnoliopsida</taxon>
        <taxon>eudicotyledons</taxon>
        <taxon>Gunneridae</taxon>
        <taxon>Pentapetalae</taxon>
        <taxon>rosids</taxon>
        <taxon>fabids</taxon>
        <taxon>Fabales</taxon>
        <taxon>Fabaceae</taxon>
        <taxon>Papilionoideae</taxon>
        <taxon>50 kb inversion clade</taxon>
        <taxon>NPAAA clade</taxon>
        <taxon>indigoferoid/millettioid clade</taxon>
        <taxon>Phaseoleae</taxon>
        <taxon>Cajanus</taxon>
    </lineage>
</organism>
<dbReference type="InterPro" id="IPR012337">
    <property type="entry name" value="RNaseH-like_sf"/>
</dbReference>
<dbReference type="Proteomes" id="UP000075243">
    <property type="component" value="Unassembled WGS sequence"/>
</dbReference>
<dbReference type="GO" id="GO:0015074">
    <property type="term" value="P:DNA integration"/>
    <property type="evidence" value="ECO:0007669"/>
    <property type="project" value="InterPro"/>
</dbReference>
<proteinExistence type="predicted"/>
<dbReference type="SUPFAM" id="SSF53098">
    <property type="entry name" value="Ribonuclease H-like"/>
    <property type="match status" value="2"/>
</dbReference>
<dbReference type="InterPro" id="IPR001584">
    <property type="entry name" value="Integrase_cat-core"/>
</dbReference>
<dbReference type="PANTHER" id="PTHR48475:SF2">
    <property type="entry name" value="RIBONUCLEASE H"/>
    <property type="match status" value="1"/>
</dbReference>
<dbReference type="Pfam" id="PF13456">
    <property type="entry name" value="RVT_3"/>
    <property type="match status" value="1"/>
</dbReference>
<dbReference type="GO" id="GO:0003676">
    <property type="term" value="F:nucleic acid binding"/>
    <property type="evidence" value="ECO:0007669"/>
    <property type="project" value="InterPro"/>
</dbReference>
<dbReference type="EMBL" id="KQ483420">
    <property type="protein sequence ID" value="KYP52810.1"/>
    <property type="molecule type" value="Genomic_DNA"/>
</dbReference>
<gene>
    <name evidence="2" type="ORF">KK1_025345</name>
</gene>
<dbReference type="InterPro" id="IPR002156">
    <property type="entry name" value="RNaseH_domain"/>
</dbReference>
<accession>A0A151SDB3</accession>